<protein>
    <recommendedName>
        <fullName evidence="4">Retrotransposon gag domain-containing protein</fullName>
    </recommendedName>
</protein>
<dbReference type="Gramene" id="Psat04G0303800-T1">
    <property type="protein sequence ID" value="KAI5418660.1"/>
    <property type="gene ID" value="KIW84_043038"/>
</dbReference>
<keyword evidence="3" id="KW-1185">Reference proteome</keyword>
<dbReference type="EMBL" id="JAMSHJ010000004">
    <property type="protein sequence ID" value="KAI5418660.1"/>
    <property type="molecule type" value="Genomic_DNA"/>
</dbReference>
<sequence>MMLSLSKGQEELKALLLEKKKDKKAVSFINPGRRLKRQAAGVKFGILNGPEEETENDSEEENVDFSDPEDDDEDYENEQYSPRDDKYKLLEERMLAVEGQKAPGLDFESLGLVSDVTIPRKFKIPTFTKYDGASCPQMHLRAYVRKIQPHTSDKKLWIHFFQESLSGTQLEWYYQLESSDIRTWTDLATAFYKQYQEAIENVEKGQRGRARKKVGEEKSLKLEDRRINSGCVKTEIEPVVECVVIFQTRSFLRNWNRRSGSPPTAENAENSAFCLVLAQEQLSVLR</sequence>
<dbReference type="PANTHER" id="PTHR33223:SF8">
    <property type="entry name" value="OS04G0172440 PROTEIN"/>
    <property type="match status" value="1"/>
</dbReference>
<dbReference type="PANTHER" id="PTHR33223">
    <property type="entry name" value="CCHC-TYPE DOMAIN-CONTAINING PROTEIN"/>
    <property type="match status" value="1"/>
</dbReference>
<accession>A0A9D4XGV9</accession>
<dbReference type="Proteomes" id="UP001058974">
    <property type="component" value="Chromosome 4"/>
</dbReference>
<dbReference type="AlphaFoldDB" id="A0A9D4XGV9"/>
<comment type="caution">
    <text evidence="2">The sequence shown here is derived from an EMBL/GenBank/DDBJ whole genome shotgun (WGS) entry which is preliminary data.</text>
</comment>
<evidence type="ECO:0000313" key="3">
    <source>
        <dbReference type="Proteomes" id="UP001058974"/>
    </source>
</evidence>
<feature type="compositionally biased region" description="Acidic residues" evidence="1">
    <location>
        <begin position="50"/>
        <end position="77"/>
    </location>
</feature>
<feature type="region of interest" description="Disordered" evidence="1">
    <location>
        <begin position="40"/>
        <end position="83"/>
    </location>
</feature>
<organism evidence="2 3">
    <name type="scientific">Pisum sativum</name>
    <name type="common">Garden pea</name>
    <name type="synonym">Lathyrus oleraceus</name>
    <dbReference type="NCBI Taxonomy" id="3888"/>
    <lineage>
        <taxon>Eukaryota</taxon>
        <taxon>Viridiplantae</taxon>
        <taxon>Streptophyta</taxon>
        <taxon>Embryophyta</taxon>
        <taxon>Tracheophyta</taxon>
        <taxon>Spermatophyta</taxon>
        <taxon>Magnoliopsida</taxon>
        <taxon>eudicotyledons</taxon>
        <taxon>Gunneridae</taxon>
        <taxon>Pentapetalae</taxon>
        <taxon>rosids</taxon>
        <taxon>fabids</taxon>
        <taxon>Fabales</taxon>
        <taxon>Fabaceae</taxon>
        <taxon>Papilionoideae</taxon>
        <taxon>50 kb inversion clade</taxon>
        <taxon>NPAAA clade</taxon>
        <taxon>Hologalegina</taxon>
        <taxon>IRL clade</taxon>
        <taxon>Fabeae</taxon>
        <taxon>Lathyrus</taxon>
    </lineage>
</organism>
<evidence type="ECO:0000313" key="2">
    <source>
        <dbReference type="EMBL" id="KAI5418660.1"/>
    </source>
</evidence>
<name>A0A9D4XGV9_PEA</name>
<reference evidence="2 3" key="1">
    <citation type="journal article" date="2022" name="Nat. Genet.">
        <title>Improved pea reference genome and pan-genome highlight genomic features and evolutionary characteristics.</title>
        <authorList>
            <person name="Yang T."/>
            <person name="Liu R."/>
            <person name="Luo Y."/>
            <person name="Hu S."/>
            <person name="Wang D."/>
            <person name="Wang C."/>
            <person name="Pandey M.K."/>
            <person name="Ge S."/>
            <person name="Xu Q."/>
            <person name="Li N."/>
            <person name="Li G."/>
            <person name="Huang Y."/>
            <person name="Saxena R.K."/>
            <person name="Ji Y."/>
            <person name="Li M."/>
            <person name="Yan X."/>
            <person name="He Y."/>
            <person name="Liu Y."/>
            <person name="Wang X."/>
            <person name="Xiang C."/>
            <person name="Varshney R.K."/>
            <person name="Ding H."/>
            <person name="Gao S."/>
            <person name="Zong X."/>
        </authorList>
    </citation>
    <scope>NUCLEOTIDE SEQUENCE [LARGE SCALE GENOMIC DNA]</scope>
    <source>
        <strain evidence="2 3">cv. Zhongwan 6</strain>
    </source>
</reference>
<proteinExistence type="predicted"/>
<evidence type="ECO:0008006" key="4">
    <source>
        <dbReference type="Google" id="ProtNLM"/>
    </source>
</evidence>
<evidence type="ECO:0000256" key="1">
    <source>
        <dbReference type="SAM" id="MobiDB-lite"/>
    </source>
</evidence>
<gene>
    <name evidence="2" type="ORF">KIW84_043038</name>
</gene>